<dbReference type="NCBIfam" id="TIGR00254">
    <property type="entry name" value="GGDEF"/>
    <property type="match status" value="1"/>
</dbReference>
<sequence>MQVDLTTESWAFLSTKPAGRRENRYALIAVLVSALFFFCAVPFARTPLAQFPAFIPIYVSWLVICDLITAALLFGQFSVLRSKALLIMAGGYLFTASITAAYAVIFPGLFAPPGLMGAGPQTTSAMYMFWHVGFPLFIMAYTRFQAKRATPVLPLPSPAARQKTRAAILRTAGGVLALVLAYTVFAVGGQAYLPEFLNGNRTTDLGHLALLGVWAFSWLALFMLWRRKPHTVLDVWLMVVMCVWLFDIALAALLNTGRYDLGWYVGRIYGLLAASFLLIVLLIEDGKHYAQLVQLSAALSAANKQLTHLSRHDGLTELANRRFFDEYLSEQIAVAKRYNRTLALIMCDVDQFKAYNDHYGHQIGDACLRQVAAAIQSCCKRPADKAVRYGGEEFALILPDTDLAGGARIAEAVREAVSHQHIPHERSSIGSHVSTSCGVAMLMPQADMTAQQLIGAADACLYQAKNLGRNRVVCA</sequence>
<accession>A0ABU1ZH19</accession>
<feature type="transmembrane region" description="Helical" evidence="3">
    <location>
        <begin position="205"/>
        <end position="225"/>
    </location>
</feature>
<dbReference type="SMART" id="SM00267">
    <property type="entry name" value="GGDEF"/>
    <property type="match status" value="1"/>
</dbReference>
<keyword evidence="3" id="KW-0812">Transmembrane</keyword>
<proteinExistence type="predicted"/>
<dbReference type="EMBL" id="JAVDXO010000001">
    <property type="protein sequence ID" value="MDR7304778.1"/>
    <property type="molecule type" value="Genomic_DNA"/>
</dbReference>
<name>A0ABU1ZH19_9BURK</name>
<evidence type="ECO:0000256" key="2">
    <source>
        <dbReference type="ARBA" id="ARBA00034247"/>
    </source>
</evidence>
<protein>
    <recommendedName>
        <fullName evidence="1">diguanylate cyclase</fullName>
        <ecNumber evidence="1">2.7.7.65</ecNumber>
    </recommendedName>
</protein>
<evidence type="ECO:0000313" key="5">
    <source>
        <dbReference type="EMBL" id="MDR7304778.1"/>
    </source>
</evidence>
<feature type="transmembrane region" description="Helical" evidence="3">
    <location>
        <begin position="261"/>
        <end position="283"/>
    </location>
</feature>
<feature type="transmembrane region" description="Helical" evidence="3">
    <location>
        <begin position="232"/>
        <end position="255"/>
    </location>
</feature>
<feature type="transmembrane region" description="Helical" evidence="3">
    <location>
        <begin position="85"/>
        <end position="105"/>
    </location>
</feature>
<dbReference type="Pfam" id="PF17158">
    <property type="entry name" value="MASE4"/>
    <property type="match status" value="1"/>
</dbReference>
<reference evidence="5 6" key="1">
    <citation type="submission" date="2023-07" db="EMBL/GenBank/DDBJ databases">
        <title>Sorghum-associated microbial communities from plants grown in Nebraska, USA.</title>
        <authorList>
            <person name="Schachtman D."/>
        </authorList>
    </citation>
    <scope>NUCLEOTIDE SEQUENCE [LARGE SCALE GENOMIC DNA]</scope>
    <source>
        <strain evidence="5 6">BE308</strain>
    </source>
</reference>
<dbReference type="PROSITE" id="PS50887">
    <property type="entry name" value="GGDEF"/>
    <property type="match status" value="1"/>
</dbReference>
<dbReference type="PANTHER" id="PTHR45138:SF9">
    <property type="entry name" value="DIGUANYLATE CYCLASE DGCM-RELATED"/>
    <property type="match status" value="1"/>
</dbReference>
<feature type="transmembrane region" description="Helical" evidence="3">
    <location>
        <begin position="51"/>
        <end position="73"/>
    </location>
</feature>
<dbReference type="InterPro" id="IPR000160">
    <property type="entry name" value="GGDEF_dom"/>
</dbReference>
<dbReference type="InterPro" id="IPR043128">
    <property type="entry name" value="Rev_trsase/Diguanyl_cyclase"/>
</dbReference>
<keyword evidence="3" id="KW-1133">Transmembrane helix</keyword>
<dbReference type="RefSeq" id="WP_310338212.1">
    <property type="nucleotide sequence ID" value="NZ_JAVDXO010000001.1"/>
</dbReference>
<keyword evidence="3" id="KW-0472">Membrane</keyword>
<dbReference type="InterPro" id="IPR050469">
    <property type="entry name" value="Diguanylate_Cyclase"/>
</dbReference>
<dbReference type="InterPro" id="IPR033424">
    <property type="entry name" value="MASE4"/>
</dbReference>
<dbReference type="Pfam" id="PF00990">
    <property type="entry name" value="GGDEF"/>
    <property type="match status" value="1"/>
</dbReference>
<evidence type="ECO:0000256" key="3">
    <source>
        <dbReference type="SAM" id="Phobius"/>
    </source>
</evidence>
<evidence type="ECO:0000313" key="6">
    <source>
        <dbReference type="Proteomes" id="UP001268089"/>
    </source>
</evidence>
<comment type="catalytic activity">
    <reaction evidence="2">
        <text>2 GTP = 3',3'-c-di-GMP + 2 diphosphate</text>
        <dbReference type="Rhea" id="RHEA:24898"/>
        <dbReference type="ChEBI" id="CHEBI:33019"/>
        <dbReference type="ChEBI" id="CHEBI:37565"/>
        <dbReference type="ChEBI" id="CHEBI:58805"/>
        <dbReference type="EC" id="2.7.7.65"/>
    </reaction>
</comment>
<evidence type="ECO:0000256" key="1">
    <source>
        <dbReference type="ARBA" id="ARBA00012528"/>
    </source>
</evidence>
<feature type="domain" description="GGDEF" evidence="4">
    <location>
        <begin position="340"/>
        <end position="475"/>
    </location>
</feature>
<dbReference type="InterPro" id="IPR029787">
    <property type="entry name" value="Nucleotide_cyclase"/>
</dbReference>
<evidence type="ECO:0000259" key="4">
    <source>
        <dbReference type="PROSITE" id="PS50887"/>
    </source>
</evidence>
<feature type="transmembrane region" description="Helical" evidence="3">
    <location>
        <begin position="125"/>
        <end position="146"/>
    </location>
</feature>
<feature type="transmembrane region" description="Helical" evidence="3">
    <location>
        <begin position="25"/>
        <end position="45"/>
    </location>
</feature>
<comment type="caution">
    <text evidence="5">The sequence shown here is derived from an EMBL/GenBank/DDBJ whole genome shotgun (WGS) entry which is preliminary data.</text>
</comment>
<dbReference type="CDD" id="cd01949">
    <property type="entry name" value="GGDEF"/>
    <property type="match status" value="1"/>
</dbReference>
<dbReference type="SUPFAM" id="SSF55073">
    <property type="entry name" value="Nucleotide cyclase"/>
    <property type="match status" value="1"/>
</dbReference>
<dbReference type="Gene3D" id="3.30.70.270">
    <property type="match status" value="1"/>
</dbReference>
<dbReference type="PANTHER" id="PTHR45138">
    <property type="entry name" value="REGULATORY COMPONENTS OF SENSORY TRANSDUCTION SYSTEM"/>
    <property type="match status" value="1"/>
</dbReference>
<feature type="transmembrane region" description="Helical" evidence="3">
    <location>
        <begin position="167"/>
        <end position="193"/>
    </location>
</feature>
<keyword evidence="6" id="KW-1185">Reference proteome</keyword>
<organism evidence="5 6">
    <name type="scientific">Rhodoferax saidenbachensis</name>
    <dbReference type="NCBI Taxonomy" id="1484693"/>
    <lineage>
        <taxon>Bacteria</taxon>
        <taxon>Pseudomonadati</taxon>
        <taxon>Pseudomonadota</taxon>
        <taxon>Betaproteobacteria</taxon>
        <taxon>Burkholderiales</taxon>
        <taxon>Comamonadaceae</taxon>
        <taxon>Rhodoferax</taxon>
    </lineage>
</organism>
<gene>
    <name evidence="5" type="ORF">J2X15_000044</name>
</gene>
<dbReference type="Proteomes" id="UP001268089">
    <property type="component" value="Unassembled WGS sequence"/>
</dbReference>
<dbReference type="EC" id="2.7.7.65" evidence="1"/>